<reference evidence="2" key="2">
    <citation type="submission" date="2009-09" db="EMBL/GenBank/DDBJ databases">
        <title>Complete sequence of chromosome of Candidatus Accumulibacter phosphatis clade IIA str. UW-1.</title>
        <authorList>
            <consortium name="US DOE Joint Genome Institute"/>
            <person name="Martin H.G."/>
            <person name="Ivanova N."/>
            <person name="Kunin V."/>
            <person name="Warnecke F."/>
            <person name="Barry K."/>
            <person name="He S."/>
            <person name="Salamov A."/>
            <person name="Szeto E."/>
            <person name="Dalin E."/>
            <person name="Pangilinan J.L."/>
            <person name="Lapidus A."/>
            <person name="Lowry S."/>
            <person name="Kyrpides N.C."/>
            <person name="McMahon K.D."/>
            <person name="Hugenholtz P."/>
        </authorList>
    </citation>
    <scope>NUCLEOTIDE SEQUENCE [LARGE SCALE GENOMIC DNA]</scope>
    <source>
        <strain evidence="2">UW-1</strain>
    </source>
</reference>
<feature type="compositionally biased region" description="Low complexity" evidence="1">
    <location>
        <begin position="138"/>
        <end position="171"/>
    </location>
</feature>
<organism evidence="2">
    <name type="scientific">Accumulibacter regalis</name>
    <dbReference type="NCBI Taxonomy" id="522306"/>
    <lineage>
        <taxon>Bacteria</taxon>
        <taxon>Pseudomonadati</taxon>
        <taxon>Pseudomonadota</taxon>
        <taxon>Betaproteobacteria</taxon>
        <taxon>Candidatus Accumulibacter</taxon>
    </lineage>
</organism>
<dbReference type="STRING" id="522306.CAP2UW1_3790"/>
<name>C7RL91_ACCRE</name>
<protein>
    <submittedName>
        <fullName evidence="2">Uncharacterized protein</fullName>
    </submittedName>
</protein>
<dbReference type="KEGG" id="app:CAP2UW1_3790"/>
<reference evidence="2" key="1">
    <citation type="submission" date="2009-08" db="EMBL/GenBank/DDBJ databases">
        <authorList>
            <consortium name="US DOE Joint Genome Institute"/>
            <person name="Lucas S."/>
            <person name="Copeland A."/>
            <person name="Lapidus A."/>
            <person name="Glavina del Rio T."/>
            <person name="Dalin E."/>
            <person name="Tice H."/>
            <person name="Bruce D."/>
            <person name="Barry K."/>
            <person name="Pitluck S."/>
            <person name="Lowry S."/>
            <person name="Larimer F."/>
            <person name="Land M."/>
            <person name="Hauser L."/>
            <person name="Kyrpides N."/>
            <person name="Ivanova N."/>
            <person name="McMahon K.D."/>
            <person name="Hugenholtz P."/>
        </authorList>
    </citation>
    <scope>NUCLEOTIDE SEQUENCE</scope>
    <source>
        <strain evidence="2">UW-1</strain>
    </source>
</reference>
<evidence type="ECO:0000313" key="2">
    <source>
        <dbReference type="EMBL" id="ACV37040.1"/>
    </source>
</evidence>
<feature type="compositionally biased region" description="Polar residues" evidence="1">
    <location>
        <begin position="1"/>
        <end position="12"/>
    </location>
</feature>
<feature type="region of interest" description="Disordered" evidence="1">
    <location>
        <begin position="138"/>
        <end position="172"/>
    </location>
</feature>
<gene>
    <name evidence="2" type="ordered locus">CAP2UW1_3790</name>
</gene>
<sequence>MTTPTSASTNKTALRASLKKEDESLAERLVATDIPLVATPEPEAPVVAPVAAPASPPPLAAAPARKAAAKPAAKPATAKPATAKPAVAKPAADVVPTPPAKAPAKAAKKVAAVTAATTKAAEPVTAAKAKPVSRKAAAAAKPVAAKPAKPSKPVKVATKDSAAAAPATATEDAGKKAAKLAATVANIEKAAKEKGDRIVRYTVELLKSEEAAIEAVRAELAKGAGWAASKSDILRAGVRVFAEQRVEQMKELLGALATLSKGKKKG</sequence>
<accession>C7RL91</accession>
<feature type="region of interest" description="Disordered" evidence="1">
    <location>
        <begin position="1"/>
        <end position="20"/>
    </location>
</feature>
<dbReference type="eggNOG" id="ENOG50329R0">
    <property type="taxonomic scope" value="Bacteria"/>
</dbReference>
<dbReference type="HOGENOM" id="CLU_1044365_0_0_4"/>
<proteinExistence type="predicted"/>
<dbReference type="OrthoDB" id="9996632at2"/>
<feature type="region of interest" description="Disordered" evidence="1">
    <location>
        <begin position="48"/>
        <end position="103"/>
    </location>
</feature>
<dbReference type="EMBL" id="CP001715">
    <property type="protein sequence ID" value="ACV37040.1"/>
    <property type="molecule type" value="Genomic_DNA"/>
</dbReference>
<evidence type="ECO:0000256" key="1">
    <source>
        <dbReference type="SAM" id="MobiDB-lite"/>
    </source>
</evidence>
<feature type="compositionally biased region" description="Low complexity" evidence="1">
    <location>
        <begin position="61"/>
        <end position="95"/>
    </location>
</feature>
<dbReference type="AlphaFoldDB" id="C7RL91"/>